<dbReference type="EMBL" id="JBJXBP010000005">
    <property type="protein sequence ID" value="KAL3828323.1"/>
    <property type="molecule type" value="Genomic_DNA"/>
</dbReference>
<dbReference type="Proteomes" id="UP001634393">
    <property type="component" value="Unassembled WGS sequence"/>
</dbReference>
<organism evidence="1 2">
    <name type="scientific">Penstemon smallii</name>
    <dbReference type="NCBI Taxonomy" id="265156"/>
    <lineage>
        <taxon>Eukaryota</taxon>
        <taxon>Viridiplantae</taxon>
        <taxon>Streptophyta</taxon>
        <taxon>Embryophyta</taxon>
        <taxon>Tracheophyta</taxon>
        <taxon>Spermatophyta</taxon>
        <taxon>Magnoliopsida</taxon>
        <taxon>eudicotyledons</taxon>
        <taxon>Gunneridae</taxon>
        <taxon>Pentapetalae</taxon>
        <taxon>asterids</taxon>
        <taxon>lamiids</taxon>
        <taxon>Lamiales</taxon>
        <taxon>Plantaginaceae</taxon>
        <taxon>Cheloneae</taxon>
        <taxon>Penstemon</taxon>
    </lineage>
</organism>
<accession>A0ABD3SV16</accession>
<evidence type="ECO:0000313" key="1">
    <source>
        <dbReference type="EMBL" id="KAL3828323.1"/>
    </source>
</evidence>
<name>A0ABD3SV16_9LAMI</name>
<dbReference type="AlphaFoldDB" id="A0ABD3SV16"/>
<reference evidence="1 2" key="1">
    <citation type="submission" date="2024-12" db="EMBL/GenBank/DDBJ databases">
        <title>The unique morphological basis and parallel evolutionary history of personate flowers in Penstemon.</title>
        <authorList>
            <person name="Depatie T.H."/>
            <person name="Wessinger C.A."/>
        </authorList>
    </citation>
    <scope>NUCLEOTIDE SEQUENCE [LARGE SCALE GENOMIC DNA]</scope>
    <source>
        <strain evidence="1">WTNN_2</strain>
        <tissue evidence="1">Leaf</tissue>
    </source>
</reference>
<sequence length="31" mass="3537">MSFSLSLLCEEAITKHHHKTSSRVKMAYLTS</sequence>
<comment type="caution">
    <text evidence="1">The sequence shown here is derived from an EMBL/GenBank/DDBJ whole genome shotgun (WGS) entry which is preliminary data.</text>
</comment>
<keyword evidence="2" id="KW-1185">Reference proteome</keyword>
<gene>
    <name evidence="1" type="ORF">ACJIZ3_017125</name>
</gene>
<proteinExistence type="predicted"/>
<protein>
    <submittedName>
        <fullName evidence="1">Uncharacterized protein</fullName>
    </submittedName>
</protein>
<evidence type="ECO:0000313" key="2">
    <source>
        <dbReference type="Proteomes" id="UP001634393"/>
    </source>
</evidence>